<dbReference type="GO" id="GO:1900376">
    <property type="term" value="P:regulation of secondary metabolite biosynthetic process"/>
    <property type="evidence" value="ECO:0007669"/>
    <property type="project" value="TreeGrafter"/>
</dbReference>
<evidence type="ECO:0000256" key="10">
    <source>
        <dbReference type="PIRSR" id="PIRSR602481-2"/>
    </source>
</evidence>
<feature type="binding site" evidence="9">
    <location>
        <position position="131"/>
    </location>
    <ligand>
        <name>Zn(2+)</name>
        <dbReference type="ChEBI" id="CHEBI:29105"/>
    </ligand>
</feature>
<evidence type="ECO:0000256" key="9">
    <source>
        <dbReference type="PIRSR" id="PIRSR602481-1"/>
    </source>
</evidence>
<evidence type="ECO:0000313" key="11">
    <source>
        <dbReference type="EMBL" id="SDH50300.1"/>
    </source>
</evidence>
<dbReference type="SUPFAM" id="SSF46785">
    <property type="entry name" value="Winged helix' DNA-binding domain"/>
    <property type="match status" value="1"/>
</dbReference>
<evidence type="ECO:0000256" key="1">
    <source>
        <dbReference type="ARBA" id="ARBA00004496"/>
    </source>
</evidence>
<dbReference type="CDD" id="cd07153">
    <property type="entry name" value="Fur_like"/>
    <property type="match status" value="1"/>
</dbReference>
<keyword evidence="5 9" id="KW-0862">Zinc</keyword>
<keyword evidence="9" id="KW-0479">Metal-binding</keyword>
<dbReference type="InterPro" id="IPR002481">
    <property type="entry name" value="FUR"/>
</dbReference>
<name>A0A1G8CZE2_9BACI</name>
<reference evidence="11 12" key="1">
    <citation type="submission" date="2016-10" db="EMBL/GenBank/DDBJ databases">
        <authorList>
            <person name="de Groot N.N."/>
        </authorList>
    </citation>
    <scope>NUCLEOTIDE SEQUENCE [LARGE SCALE GENOMIC DNA]</scope>
    <source>
        <strain evidence="12">P4B,CCM 7963,CECT 7998,DSM 25260,IBRC-M 10614,KCTC 13821</strain>
    </source>
</reference>
<keyword evidence="10" id="KW-0408">Iron</keyword>
<keyword evidence="8" id="KW-0804">Transcription</keyword>
<dbReference type="InterPro" id="IPR043135">
    <property type="entry name" value="Fur_C"/>
</dbReference>
<feature type="binding site" evidence="10">
    <location>
        <position position="123"/>
    </location>
    <ligand>
        <name>Fe cation</name>
        <dbReference type="ChEBI" id="CHEBI:24875"/>
    </ligand>
</feature>
<comment type="subcellular location">
    <subcellularLocation>
        <location evidence="1">Cytoplasm</location>
    </subcellularLocation>
</comment>
<dbReference type="GO" id="GO:0005737">
    <property type="term" value="C:cytoplasm"/>
    <property type="evidence" value="ECO:0007669"/>
    <property type="project" value="UniProtKB-SubCell"/>
</dbReference>
<sequence>MNIAAALDILREKGYKFTGKRAKMLEIFVEENRYLSAKNAFQFMRDDYPNLSVDTIYRNIKLFEKLDILESTEIKGETRYRYKCSKDHHHQIICTDCGTVQKIEMCPMEAVSTTPEGFTITHHKFEIYGYCEDCKP</sequence>
<accession>A0A1G8CZE2</accession>
<feature type="binding site" evidence="9">
    <location>
        <position position="97"/>
    </location>
    <ligand>
        <name>Zn(2+)</name>
        <dbReference type="ChEBI" id="CHEBI:29105"/>
    </ligand>
</feature>
<evidence type="ECO:0000256" key="5">
    <source>
        <dbReference type="ARBA" id="ARBA00022833"/>
    </source>
</evidence>
<dbReference type="AlphaFoldDB" id="A0A1G8CZE2"/>
<dbReference type="InterPro" id="IPR036388">
    <property type="entry name" value="WH-like_DNA-bd_sf"/>
</dbReference>
<keyword evidence="3" id="KW-0963">Cytoplasm</keyword>
<dbReference type="Gene3D" id="1.10.10.10">
    <property type="entry name" value="Winged helix-like DNA-binding domain superfamily/Winged helix DNA-binding domain"/>
    <property type="match status" value="1"/>
</dbReference>
<evidence type="ECO:0000313" key="12">
    <source>
        <dbReference type="Proteomes" id="UP000199017"/>
    </source>
</evidence>
<evidence type="ECO:0000256" key="8">
    <source>
        <dbReference type="ARBA" id="ARBA00023163"/>
    </source>
</evidence>
<gene>
    <name evidence="11" type="ORF">SAMN05216352_101485</name>
</gene>
<dbReference type="RefSeq" id="WP_091580354.1">
    <property type="nucleotide sequence ID" value="NZ_FNDU01000001.1"/>
</dbReference>
<dbReference type="Pfam" id="PF01475">
    <property type="entry name" value="FUR"/>
    <property type="match status" value="1"/>
</dbReference>
<comment type="similarity">
    <text evidence="2">Belongs to the Fur family.</text>
</comment>
<evidence type="ECO:0000256" key="7">
    <source>
        <dbReference type="ARBA" id="ARBA00023125"/>
    </source>
</evidence>
<comment type="cofactor">
    <cofactor evidence="10">
        <name>Mn(2+)</name>
        <dbReference type="ChEBI" id="CHEBI:29035"/>
    </cofactor>
    <cofactor evidence="10">
        <name>Fe(2+)</name>
        <dbReference type="ChEBI" id="CHEBI:29033"/>
    </cofactor>
    <text evidence="10">Binds 1 Mn(2+) or Fe(2+) ion per subunit.</text>
</comment>
<comment type="cofactor">
    <cofactor evidence="9">
        <name>Zn(2+)</name>
        <dbReference type="ChEBI" id="CHEBI:29105"/>
    </cofactor>
    <text evidence="9">Binds 1 zinc ion per subunit.</text>
</comment>
<keyword evidence="4" id="KW-0678">Repressor</keyword>
<keyword evidence="7" id="KW-0238">DNA-binding</keyword>
<dbReference type="InterPro" id="IPR036390">
    <property type="entry name" value="WH_DNA-bd_sf"/>
</dbReference>
<feature type="binding site" evidence="9">
    <location>
        <position position="94"/>
    </location>
    <ligand>
        <name>Zn(2+)</name>
        <dbReference type="ChEBI" id="CHEBI:29105"/>
    </ligand>
</feature>
<organism evidence="11 12">
    <name type="scientific">Alteribacillus bidgolensis</name>
    <dbReference type="NCBI Taxonomy" id="930129"/>
    <lineage>
        <taxon>Bacteria</taxon>
        <taxon>Bacillati</taxon>
        <taxon>Bacillota</taxon>
        <taxon>Bacilli</taxon>
        <taxon>Bacillales</taxon>
        <taxon>Bacillaceae</taxon>
        <taxon>Alteribacillus</taxon>
    </lineage>
</organism>
<keyword evidence="12" id="KW-1185">Reference proteome</keyword>
<keyword evidence="6" id="KW-0805">Transcription regulation</keyword>
<evidence type="ECO:0000256" key="2">
    <source>
        <dbReference type="ARBA" id="ARBA00007957"/>
    </source>
</evidence>
<dbReference type="GO" id="GO:0045892">
    <property type="term" value="P:negative regulation of DNA-templated transcription"/>
    <property type="evidence" value="ECO:0007669"/>
    <property type="project" value="TreeGrafter"/>
</dbReference>
<protein>
    <submittedName>
        <fullName evidence="11">Fur family transcriptional regulator, zinc uptake regulator</fullName>
    </submittedName>
</protein>
<dbReference type="Gene3D" id="3.30.1490.190">
    <property type="match status" value="1"/>
</dbReference>
<dbReference type="Proteomes" id="UP000199017">
    <property type="component" value="Unassembled WGS sequence"/>
</dbReference>
<feature type="binding site" evidence="10">
    <location>
        <position position="109"/>
    </location>
    <ligand>
        <name>Fe cation</name>
        <dbReference type="ChEBI" id="CHEBI:24875"/>
    </ligand>
</feature>
<dbReference type="OrthoDB" id="8659436at2"/>
<dbReference type="STRING" id="930129.SAMN05216352_101485"/>
<dbReference type="GO" id="GO:0008270">
    <property type="term" value="F:zinc ion binding"/>
    <property type="evidence" value="ECO:0007669"/>
    <property type="project" value="TreeGrafter"/>
</dbReference>
<proteinExistence type="inferred from homology"/>
<dbReference type="PANTHER" id="PTHR33202:SF1">
    <property type="entry name" value="FERRIC UPTAKE REGULATION PROTEIN"/>
    <property type="match status" value="1"/>
</dbReference>
<dbReference type="PANTHER" id="PTHR33202">
    <property type="entry name" value="ZINC UPTAKE REGULATION PROTEIN"/>
    <property type="match status" value="1"/>
</dbReference>
<evidence type="ECO:0000256" key="4">
    <source>
        <dbReference type="ARBA" id="ARBA00022491"/>
    </source>
</evidence>
<dbReference type="EMBL" id="FNDU01000001">
    <property type="protein sequence ID" value="SDH50300.1"/>
    <property type="molecule type" value="Genomic_DNA"/>
</dbReference>
<evidence type="ECO:0000256" key="3">
    <source>
        <dbReference type="ARBA" id="ARBA00022490"/>
    </source>
</evidence>
<dbReference type="GO" id="GO:0003700">
    <property type="term" value="F:DNA-binding transcription factor activity"/>
    <property type="evidence" value="ECO:0007669"/>
    <property type="project" value="InterPro"/>
</dbReference>
<evidence type="ECO:0000256" key="6">
    <source>
        <dbReference type="ARBA" id="ARBA00023015"/>
    </source>
</evidence>
<dbReference type="GO" id="GO:0000976">
    <property type="term" value="F:transcription cis-regulatory region binding"/>
    <property type="evidence" value="ECO:0007669"/>
    <property type="project" value="TreeGrafter"/>
</dbReference>
<feature type="binding site" evidence="9">
    <location>
        <position position="134"/>
    </location>
    <ligand>
        <name>Zn(2+)</name>
        <dbReference type="ChEBI" id="CHEBI:29105"/>
    </ligand>
</feature>
<feature type="binding site" evidence="10">
    <location>
        <position position="88"/>
    </location>
    <ligand>
        <name>Fe cation</name>
        <dbReference type="ChEBI" id="CHEBI:24875"/>
    </ligand>
</feature>